<evidence type="ECO:0000313" key="2">
    <source>
        <dbReference type="EMBL" id="GGJ60577.1"/>
    </source>
</evidence>
<dbReference type="NCBIfam" id="TIGR03826">
    <property type="entry name" value="YvyF"/>
    <property type="match status" value="1"/>
</dbReference>
<name>A0ABQ2DNB0_9BACI</name>
<gene>
    <name evidence="2" type="primary">yvyF</name>
    <name evidence="2" type="ORF">GCM10007111_23370</name>
</gene>
<evidence type="ECO:0000256" key="1">
    <source>
        <dbReference type="SAM" id="MobiDB-lite"/>
    </source>
</evidence>
<dbReference type="InterPro" id="IPR022258">
    <property type="entry name" value="Flagellar_operon_YvyF"/>
</dbReference>
<keyword evidence="3" id="KW-1185">Reference proteome</keyword>
<comment type="caution">
    <text evidence="2">The sequence shown here is derived from an EMBL/GenBank/DDBJ whole genome shotgun (WGS) entry which is preliminary data.</text>
</comment>
<organism evidence="2 3">
    <name type="scientific">Virgibacillus kapii</name>
    <dbReference type="NCBI Taxonomy" id="1638645"/>
    <lineage>
        <taxon>Bacteria</taxon>
        <taxon>Bacillati</taxon>
        <taxon>Bacillota</taxon>
        <taxon>Bacilli</taxon>
        <taxon>Bacillales</taxon>
        <taxon>Bacillaceae</taxon>
        <taxon>Virgibacillus</taxon>
    </lineage>
</organism>
<proteinExistence type="predicted"/>
<evidence type="ECO:0008006" key="4">
    <source>
        <dbReference type="Google" id="ProtNLM"/>
    </source>
</evidence>
<feature type="region of interest" description="Disordered" evidence="1">
    <location>
        <begin position="112"/>
        <end position="134"/>
    </location>
</feature>
<feature type="compositionally biased region" description="Basic and acidic residues" evidence="1">
    <location>
        <begin position="112"/>
        <end position="127"/>
    </location>
</feature>
<dbReference type="EMBL" id="BMPN01000003">
    <property type="protein sequence ID" value="GGJ60577.1"/>
    <property type="molecule type" value="Genomic_DNA"/>
</dbReference>
<evidence type="ECO:0000313" key="3">
    <source>
        <dbReference type="Proteomes" id="UP000634435"/>
    </source>
</evidence>
<sequence>MSELANCTRCDRLFVKGIRNVCFNCYKEEEASFQTVSSFLRKQQNRQAILEEIVDETGVEEQLIIKFIKEGRLHPASFPNLTYPCTHCKKPISSGNVCKQCSEALRRDLESFEEQEKRTNQSMEKRKTYYMFDS</sequence>
<dbReference type="Proteomes" id="UP000634435">
    <property type="component" value="Unassembled WGS sequence"/>
</dbReference>
<protein>
    <recommendedName>
        <fullName evidence="4">Flagellar protein</fullName>
    </recommendedName>
</protein>
<reference evidence="3" key="1">
    <citation type="journal article" date="2019" name="Int. J. Syst. Evol. Microbiol.">
        <title>The Global Catalogue of Microorganisms (GCM) 10K type strain sequencing project: providing services to taxonomists for standard genome sequencing and annotation.</title>
        <authorList>
            <consortium name="The Broad Institute Genomics Platform"/>
            <consortium name="The Broad Institute Genome Sequencing Center for Infectious Disease"/>
            <person name="Wu L."/>
            <person name="Ma J."/>
        </authorList>
    </citation>
    <scope>NUCLEOTIDE SEQUENCE [LARGE SCALE GENOMIC DNA]</scope>
    <source>
        <strain evidence="3">JCM 30071</strain>
    </source>
</reference>
<accession>A0ABQ2DNB0</accession>
<dbReference type="RefSeq" id="WP_188943150.1">
    <property type="nucleotide sequence ID" value="NZ_BMPN01000003.1"/>
</dbReference>